<dbReference type="PROSITE" id="PS00136">
    <property type="entry name" value="SUBTILASE_ASP"/>
    <property type="match status" value="1"/>
</dbReference>
<dbReference type="Gene3D" id="3.40.50.200">
    <property type="entry name" value="Peptidase S8/S53 domain"/>
    <property type="match status" value="1"/>
</dbReference>
<dbReference type="PRINTS" id="PR00723">
    <property type="entry name" value="SUBTILISIN"/>
</dbReference>
<dbReference type="InterPro" id="IPR050131">
    <property type="entry name" value="Peptidase_S8_subtilisin-like"/>
</dbReference>
<dbReference type="PANTHER" id="PTHR43806">
    <property type="entry name" value="PEPTIDASE S8"/>
    <property type="match status" value="1"/>
</dbReference>
<feature type="domain" description="Peptidase S8/S53" evidence="6">
    <location>
        <begin position="307"/>
        <end position="637"/>
    </location>
</feature>
<keyword evidence="4 5" id="KW-0720">Serine protease</keyword>
<dbReference type="InterPro" id="IPR023827">
    <property type="entry name" value="Peptidase_S8_Asp-AS"/>
</dbReference>
<dbReference type="InterPro" id="IPR036852">
    <property type="entry name" value="Peptidase_S8/S53_dom_sf"/>
</dbReference>
<evidence type="ECO:0000256" key="3">
    <source>
        <dbReference type="ARBA" id="ARBA00022801"/>
    </source>
</evidence>
<reference evidence="7 8" key="1">
    <citation type="submission" date="2019-06" db="EMBL/GenBank/DDBJ databases">
        <title>Flavobacterium sp. MaA-Y11 from geoumgang.</title>
        <authorList>
            <person name="Jeong S."/>
        </authorList>
    </citation>
    <scope>NUCLEOTIDE SEQUENCE [LARGE SCALE GENOMIC DNA]</scope>
    <source>
        <strain evidence="7 8">MaA-Y11</strain>
    </source>
</reference>
<dbReference type="GO" id="GO:0006508">
    <property type="term" value="P:proteolysis"/>
    <property type="evidence" value="ECO:0007669"/>
    <property type="project" value="UniProtKB-KW"/>
</dbReference>
<keyword evidence="3 5" id="KW-0378">Hydrolase</keyword>
<keyword evidence="8" id="KW-1185">Reference proteome</keyword>
<dbReference type="InterPro" id="IPR034074">
    <property type="entry name" value="Y4bN_pept_dom"/>
</dbReference>
<comment type="caution">
    <text evidence="7">The sequence shown here is derived from an EMBL/GenBank/DDBJ whole genome shotgun (WGS) entry which is preliminary data.</text>
</comment>
<dbReference type="GO" id="GO:0004252">
    <property type="term" value="F:serine-type endopeptidase activity"/>
    <property type="evidence" value="ECO:0007669"/>
    <property type="project" value="UniProtKB-UniRule"/>
</dbReference>
<organism evidence="7 8">
    <name type="scientific">Flavobacterium microcysteis</name>
    <dbReference type="NCBI Taxonomy" id="2596891"/>
    <lineage>
        <taxon>Bacteria</taxon>
        <taxon>Pseudomonadati</taxon>
        <taxon>Bacteroidota</taxon>
        <taxon>Flavobacteriia</taxon>
        <taxon>Flavobacteriales</taxon>
        <taxon>Flavobacteriaceae</taxon>
        <taxon>Flavobacterium</taxon>
    </lineage>
</organism>
<dbReference type="EMBL" id="VFJE01000056">
    <property type="protein sequence ID" value="TPD65738.1"/>
    <property type="molecule type" value="Genomic_DNA"/>
</dbReference>
<keyword evidence="2 5" id="KW-0645">Protease</keyword>
<sequence>MADFPHLKLPFKVEGRAMPKGGGTRDKQALERTLSNKNNRQNHGTWLKESMNTVASRWVETIDVQKAKGIELPNTTDIPVFLRVDTEVFNIDSFKHWGIEIISEEEGGYIIGASTDNFKAFGENIDAFLNETGQRRDKAAQIWELVTDDSWRLNELLHGEIGNVWGDIQPDVIYTVQLGVSCYVPNKESYPVKDQFDSELKFQDKVYEYRQNEQELSIQRDAKQIKRETEVEYYVDKYSGEIHEIWDNEVDAFFFKISICGEGLRDIVHTYQYLYEVKLDPNYNIGHEHINLPDEYDIDIEAPDDNASTVCIIDSGIQENHRLLAASINQTNSRSYVENDASVADYVKQNGHGTKVAGAVLYPIGIPTSGKIKLESYIQNARILDSNNKISSSRFEPALMEQIVADYEETRIFNLSVCEDVSYTGTHMPALAASIDKLIHENDILFIVAAGNLYQSSSQFNNPGIKEHFSNGKIYPDYLNEATSKLANPGVSYFAITVGSIGHEDFEDADYKSLAGKNYISPFSRTGLGLWGCIKPDVVEYGGDLAKNKSSNELVINNTICPELVNSTMYGASAVGKDSYGTSFSTPKVSYIASRLQTEHPNETAQMYRALIIQSARLPQHCFEKPTSNDFRYYGYGIPNIDRALSNTTSRITFIQNGNIAPKKADIYHIKVPSELRGEGKEFRILVEVTLAFTAKTRLTRRGSHSYLSNWLEWQSSRYNENFGSFRNRTIEYLEGNDGEFIDEGSSAIKWVLRENPVWGNNGINRNNSSVQKSWAILEPQQFADEFSIAVIGHLGWDKSLENETEYAFCVSFELLDAEMNIYELMAQAQIEVQPEQEIDI</sequence>
<accession>A0A501PZY5</accession>
<proteinExistence type="inferred from homology"/>
<dbReference type="AlphaFoldDB" id="A0A501PZY5"/>
<evidence type="ECO:0000256" key="2">
    <source>
        <dbReference type="ARBA" id="ARBA00022670"/>
    </source>
</evidence>
<evidence type="ECO:0000256" key="1">
    <source>
        <dbReference type="ARBA" id="ARBA00011073"/>
    </source>
</evidence>
<dbReference type="SUPFAM" id="SSF52743">
    <property type="entry name" value="Subtilisin-like"/>
    <property type="match status" value="1"/>
</dbReference>
<dbReference type="PANTHER" id="PTHR43806:SF11">
    <property type="entry name" value="CEREVISIN-RELATED"/>
    <property type="match status" value="1"/>
</dbReference>
<dbReference type="InterPro" id="IPR015500">
    <property type="entry name" value="Peptidase_S8_subtilisin-rel"/>
</dbReference>
<name>A0A501PZY5_9FLAO</name>
<dbReference type="PROSITE" id="PS51892">
    <property type="entry name" value="SUBTILASE"/>
    <property type="match status" value="1"/>
</dbReference>
<reference evidence="7 8" key="2">
    <citation type="submission" date="2019-06" db="EMBL/GenBank/DDBJ databases">
        <authorList>
            <person name="Seo Y."/>
        </authorList>
    </citation>
    <scope>NUCLEOTIDE SEQUENCE [LARGE SCALE GENOMIC DNA]</scope>
    <source>
        <strain evidence="7 8">MaA-Y11</strain>
    </source>
</reference>
<evidence type="ECO:0000313" key="8">
    <source>
        <dbReference type="Proteomes" id="UP000319175"/>
    </source>
</evidence>
<feature type="active site" description="Charge relay system" evidence="5">
    <location>
        <position position="314"/>
    </location>
</feature>
<dbReference type="OrthoDB" id="1100338at2"/>
<evidence type="ECO:0000256" key="4">
    <source>
        <dbReference type="ARBA" id="ARBA00022825"/>
    </source>
</evidence>
<evidence type="ECO:0000259" key="6">
    <source>
        <dbReference type="Pfam" id="PF00082"/>
    </source>
</evidence>
<dbReference type="Pfam" id="PF00082">
    <property type="entry name" value="Peptidase_S8"/>
    <property type="match status" value="1"/>
</dbReference>
<feature type="active site" description="Charge relay system" evidence="5">
    <location>
        <position position="352"/>
    </location>
</feature>
<dbReference type="RefSeq" id="WP_140002187.1">
    <property type="nucleotide sequence ID" value="NZ_VFJE01000056.1"/>
</dbReference>
<feature type="active site" description="Charge relay system" evidence="5">
    <location>
        <position position="583"/>
    </location>
</feature>
<dbReference type="InterPro" id="IPR000209">
    <property type="entry name" value="Peptidase_S8/S53_dom"/>
</dbReference>
<protein>
    <submittedName>
        <fullName evidence="7">S8 family peptidase</fullName>
    </submittedName>
</protein>
<comment type="similarity">
    <text evidence="1 5">Belongs to the peptidase S8 family.</text>
</comment>
<evidence type="ECO:0000313" key="7">
    <source>
        <dbReference type="EMBL" id="TPD65738.1"/>
    </source>
</evidence>
<gene>
    <name evidence="7" type="ORF">FJA49_16255</name>
</gene>
<dbReference type="CDD" id="cd04847">
    <property type="entry name" value="Peptidases_S8_Subtilisin_like_2"/>
    <property type="match status" value="1"/>
</dbReference>
<dbReference type="Proteomes" id="UP000319175">
    <property type="component" value="Unassembled WGS sequence"/>
</dbReference>
<evidence type="ECO:0000256" key="5">
    <source>
        <dbReference type="PROSITE-ProRule" id="PRU01240"/>
    </source>
</evidence>